<dbReference type="Gene3D" id="3.40.50.300">
    <property type="entry name" value="P-loop containing nucleotide triphosphate hydrolases"/>
    <property type="match status" value="1"/>
</dbReference>
<feature type="domain" description="ABC transporter" evidence="5">
    <location>
        <begin position="6"/>
        <end position="234"/>
    </location>
</feature>
<organism evidence="6 7">
    <name type="scientific">Lachnotalea glycerini</name>
    <dbReference type="NCBI Taxonomy" id="1763509"/>
    <lineage>
        <taxon>Bacteria</taxon>
        <taxon>Bacillati</taxon>
        <taxon>Bacillota</taxon>
        <taxon>Clostridia</taxon>
        <taxon>Lachnospirales</taxon>
        <taxon>Lachnospiraceae</taxon>
        <taxon>Lachnotalea</taxon>
    </lineage>
</organism>
<keyword evidence="7" id="KW-1185">Reference proteome</keyword>
<comment type="similarity">
    <text evidence="1">Belongs to the ABC transporter superfamily.</text>
</comment>
<dbReference type="GO" id="GO:0016887">
    <property type="term" value="F:ATP hydrolysis activity"/>
    <property type="evidence" value="ECO:0007669"/>
    <property type="project" value="InterPro"/>
</dbReference>
<evidence type="ECO:0000256" key="3">
    <source>
        <dbReference type="ARBA" id="ARBA00022741"/>
    </source>
</evidence>
<dbReference type="EMBL" id="NOKA02000068">
    <property type="protein sequence ID" value="RDY29314.1"/>
    <property type="molecule type" value="Genomic_DNA"/>
</dbReference>
<comment type="caution">
    <text evidence="6">The sequence shown here is derived from an EMBL/GenBank/DDBJ whole genome shotgun (WGS) entry which is preliminary data.</text>
</comment>
<gene>
    <name evidence="6" type="ORF">CG710_018500</name>
</gene>
<dbReference type="OrthoDB" id="9809205at2"/>
<dbReference type="AlphaFoldDB" id="A0A371J993"/>
<dbReference type="PANTHER" id="PTHR43335:SF8">
    <property type="entry name" value="ABC TRANSPORTER, ATP-BINDING PROTEIN"/>
    <property type="match status" value="1"/>
</dbReference>
<dbReference type="SMART" id="SM00382">
    <property type="entry name" value="AAA"/>
    <property type="match status" value="1"/>
</dbReference>
<protein>
    <submittedName>
        <fullName evidence="6">ABC transporter ATP-binding protein</fullName>
    </submittedName>
</protein>
<name>A0A371J993_9FIRM</name>
<evidence type="ECO:0000313" key="7">
    <source>
        <dbReference type="Proteomes" id="UP000216411"/>
    </source>
</evidence>
<evidence type="ECO:0000256" key="4">
    <source>
        <dbReference type="ARBA" id="ARBA00022840"/>
    </source>
</evidence>
<sequence>MNNSIVETENLCKKYGNKLVVKDVNMHVRRGKIYGIIGKNGAGKTSIIKMILGLIHKTSGQVRIFGKDTDECRQALVGRIGYMIEPNGFYSNLSARENLMIYTRIQGSINPNVVMDALQAVNLPSDDRKKFRNFSLGMKQRLALALAIMNDPEIIILDEPTNGLDPIGISDMRRYIKKLQQERNKTILLSSHQLSEVEVLADDIGIIDDGRILAECEIEKIKKESKQSIKVEVDNIKKSAVVLEAKGIKNFVIQGEHQIAVYEKNISSYDINRMLMDRDIKVSTIFTEFFNLERYFNNAIGGKVNP</sequence>
<evidence type="ECO:0000256" key="2">
    <source>
        <dbReference type="ARBA" id="ARBA00022448"/>
    </source>
</evidence>
<reference evidence="6 7" key="1">
    <citation type="journal article" date="2017" name="Genome Announc.">
        <title>Draft Genome Sequence of a Sporulating and Motile Strain of Lachnotalea glycerini Isolated from Water in Quebec City, Canada.</title>
        <authorList>
            <person name="Maheux A.F."/>
            <person name="Boudreau D.K."/>
            <person name="Berube E."/>
            <person name="Boissinot M."/>
            <person name="Raymond F."/>
            <person name="Brodeur S."/>
            <person name="Corbeil J."/>
            <person name="Isabel S."/>
            <person name="Omar R.F."/>
            <person name="Bergeron M.G."/>
        </authorList>
    </citation>
    <scope>NUCLEOTIDE SEQUENCE [LARGE SCALE GENOMIC DNA]</scope>
    <source>
        <strain evidence="6 7">CCRI-19302</strain>
    </source>
</reference>
<dbReference type="GO" id="GO:0005524">
    <property type="term" value="F:ATP binding"/>
    <property type="evidence" value="ECO:0007669"/>
    <property type="project" value="UniProtKB-KW"/>
</dbReference>
<evidence type="ECO:0000313" key="6">
    <source>
        <dbReference type="EMBL" id="RDY29314.1"/>
    </source>
</evidence>
<dbReference type="PANTHER" id="PTHR43335">
    <property type="entry name" value="ABC TRANSPORTER, ATP-BINDING PROTEIN"/>
    <property type="match status" value="1"/>
</dbReference>
<evidence type="ECO:0000256" key="1">
    <source>
        <dbReference type="ARBA" id="ARBA00005417"/>
    </source>
</evidence>
<dbReference type="PROSITE" id="PS00211">
    <property type="entry name" value="ABC_TRANSPORTER_1"/>
    <property type="match status" value="1"/>
</dbReference>
<proteinExistence type="inferred from homology"/>
<dbReference type="InterPro" id="IPR003593">
    <property type="entry name" value="AAA+_ATPase"/>
</dbReference>
<dbReference type="InterPro" id="IPR003439">
    <property type="entry name" value="ABC_transporter-like_ATP-bd"/>
</dbReference>
<dbReference type="Proteomes" id="UP000216411">
    <property type="component" value="Unassembled WGS sequence"/>
</dbReference>
<dbReference type="Pfam" id="PF00005">
    <property type="entry name" value="ABC_tran"/>
    <property type="match status" value="1"/>
</dbReference>
<accession>A0A371J993</accession>
<dbReference type="RefSeq" id="WP_094378307.1">
    <property type="nucleotide sequence ID" value="NZ_NOKA02000068.1"/>
</dbReference>
<keyword evidence="4 6" id="KW-0067">ATP-binding</keyword>
<evidence type="ECO:0000259" key="5">
    <source>
        <dbReference type="PROSITE" id="PS50893"/>
    </source>
</evidence>
<dbReference type="PROSITE" id="PS50893">
    <property type="entry name" value="ABC_TRANSPORTER_2"/>
    <property type="match status" value="1"/>
</dbReference>
<dbReference type="SUPFAM" id="SSF52540">
    <property type="entry name" value="P-loop containing nucleoside triphosphate hydrolases"/>
    <property type="match status" value="1"/>
</dbReference>
<dbReference type="InterPro" id="IPR027417">
    <property type="entry name" value="P-loop_NTPase"/>
</dbReference>
<keyword evidence="2" id="KW-0813">Transport</keyword>
<keyword evidence="3" id="KW-0547">Nucleotide-binding</keyword>
<dbReference type="InterPro" id="IPR017871">
    <property type="entry name" value="ABC_transporter-like_CS"/>
</dbReference>